<reference evidence="3" key="1">
    <citation type="submission" date="2006-12" db="EMBL/GenBank/DDBJ databases">
        <title>Complete sequence of Halorhodospira halophila SL1.</title>
        <authorList>
            <consortium name="US DOE Joint Genome Institute"/>
            <person name="Copeland A."/>
            <person name="Lucas S."/>
            <person name="Lapidus A."/>
            <person name="Barry K."/>
            <person name="Detter J.C."/>
            <person name="Glavina del Rio T."/>
            <person name="Hammon N."/>
            <person name="Israni S."/>
            <person name="Dalin E."/>
            <person name="Tice H."/>
            <person name="Pitluck S."/>
            <person name="Saunders E."/>
            <person name="Brettin T."/>
            <person name="Bruce D."/>
            <person name="Han C."/>
            <person name="Tapia R."/>
            <person name="Schmutz J."/>
            <person name="Larimer F."/>
            <person name="Land M."/>
            <person name="Hauser L."/>
            <person name="Kyrpides N."/>
            <person name="Mikhailova N."/>
            <person name="Hoff W."/>
            <person name="Richardson P."/>
        </authorList>
    </citation>
    <scope>NUCLEOTIDE SEQUENCE [LARGE SCALE GENOMIC DNA]</scope>
    <source>
        <strain evidence="3">DSM 244 / SL1</strain>
    </source>
</reference>
<evidence type="ECO:0000313" key="2">
    <source>
        <dbReference type="EMBL" id="ABM61423.1"/>
    </source>
</evidence>
<proteinExistence type="predicted"/>
<dbReference type="eggNOG" id="ENOG50331X4">
    <property type="taxonomic scope" value="Bacteria"/>
</dbReference>
<evidence type="ECO:0000256" key="1">
    <source>
        <dbReference type="SAM" id="MobiDB-lite"/>
    </source>
</evidence>
<dbReference type="AlphaFoldDB" id="A1WUR1"/>
<evidence type="ECO:0000313" key="3">
    <source>
        <dbReference type="Proteomes" id="UP000000647"/>
    </source>
</evidence>
<name>A1WUR1_HALHL</name>
<dbReference type="EMBL" id="CP000544">
    <property type="protein sequence ID" value="ABM61423.1"/>
    <property type="molecule type" value="Genomic_DNA"/>
</dbReference>
<protein>
    <submittedName>
        <fullName evidence="2">Uncharacterized protein</fullName>
    </submittedName>
</protein>
<dbReference type="HOGENOM" id="CLU_777826_0_0_6"/>
<gene>
    <name evidence="2" type="ordered locus">Hhal_0639</name>
</gene>
<feature type="compositionally biased region" description="Polar residues" evidence="1">
    <location>
        <begin position="105"/>
        <end position="119"/>
    </location>
</feature>
<reference evidence="2 3" key="2">
    <citation type="journal article" date="2013" name="Stand. Genomic Sci.">
        <title>Complete genome sequence of Halorhodospira halophila SL1.</title>
        <authorList>
            <person name="Challacombe J.F."/>
            <person name="Majid S."/>
            <person name="Deole R."/>
            <person name="Brettin T.S."/>
            <person name="Bruce D."/>
            <person name="Delano S.F."/>
            <person name="Detter J.C."/>
            <person name="Gleasner C.D."/>
            <person name="Han C.S."/>
            <person name="Misra M."/>
            <person name="Reitenga K.G."/>
            <person name="Mikhailova N."/>
            <person name="Woyke T."/>
            <person name="Pitluck S."/>
            <person name="Nolan M."/>
            <person name="Land M.L."/>
            <person name="Saunders E."/>
            <person name="Tapia R."/>
            <person name="Lapidus A."/>
            <person name="Ivanova N."/>
            <person name="Hoff W.D."/>
        </authorList>
    </citation>
    <scope>NUCLEOTIDE SEQUENCE [LARGE SCALE GENOMIC DNA]</scope>
    <source>
        <strain evidence="3">DSM 244 / SL1</strain>
    </source>
</reference>
<dbReference type="OrthoDB" id="6174582at2"/>
<keyword evidence="3" id="KW-1185">Reference proteome</keyword>
<organism evidence="2 3">
    <name type="scientific">Halorhodospira halophila (strain DSM 244 / SL1)</name>
    <name type="common">Ectothiorhodospira halophila (strain DSM 244 / SL1)</name>
    <dbReference type="NCBI Taxonomy" id="349124"/>
    <lineage>
        <taxon>Bacteria</taxon>
        <taxon>Pseudomonadati</taxon>
        <taxon>Pseudomonadota</taxon>
        <taxon>Gammaproteobacteria</taxon>
        <taxon>Chromatiales</taxon>
        <taxon>Ectothiorhodospiraceae</taxon>
        <taxon>Halorhodospira</taxon>
    </lineage>
</organism>
<feature type="compositionally biased region" description="Basic and acidic residues" evidence="1">
    <location>
        <begin position="120"/>
        <end position="133"/>
    </location>
</feature>
<dbReference type="STRING" id="349124.Hhal_0639"/>
<dbReference type="Proteomes" id="UP000000647">
    <property type="component" value="Chromosome"/>
</dbReference>
<dbReference type="RefSeq" id="WP_011813446.1">
    <property type="nucleotide sequence ID" value="NC_008789.1"/>
</dbReference>
<dbReference type="KEGG" id="hha:Hhal_0639"/>
<feature type="region of interest" description="Disordered" evidence="1">
    <location>
        <begin position="105"/>
        <end position="185"/>
    </location>
</feature>
<accession>A1WUR1</accession>
<sequence>MSAIKLSQEELEALAGLPSLALRVYILGIRPHMDYSTGLVGAQRRISWQSLREASYVEPHQGLTDTGTPSKSSVRRAVDWLIRSGLAIDCTQGKRLIFYCPLAQTDSSSQEKPGTNPTQSRHDHPGTHADTTESAHGGMWTGDLGTETGIKPARPDEPHPGTPPVSGVRKRAPSHTADGSRLEGAPVCDAECADAGKAPVQQSGQGPSSATTDSRAIFERFWAAYPRKVKQSEAYQIFRKRGLWWRIDTILSDIERRQREDRRWRAGYIPNPGNYLKDERWLESIERGRQVGGAGPAAPNTQSLEKSYQAEAEKFAAAGFETDPDW</sequence>